<proteinExistence type="predicted"/>
<dbReference type="PANTHER" id="PTHR47017:SF1">
    <property type="entry name" value="ACYL-COA"/>
    <property type="match status" value="1"/>
</dbReference>
<reference evidence="1" key="1">
    <citation type="submission" date="2019-10" db="EMBL/GenBank/DDBJ databases">
        <title>Draft genome sequece of Microseira wollei NIES-4236.</title>
        <authorList>
            <person name="Yamaguchi H."/>
            <person name="Suzuki S."/>
            <person name="Kawachi M."/>
        </authorList>
    </citation>
    <scope>NUCLEOTIDE SEQUENCE</scope>
    <source>
        <strain evidence="1">NIES-4236</strain>
    </source>
</reference>
<dbReference type="InterPro" id="IPR007434">
    <property type="entry name" value="FemAB-like"/>
</dbReference>
<dbReference type="Proteomes" id="UP001050975">
    <property type="component" value="Unassembled WGS sequence"/>
</dbReference>
<keyword evidence="2" id="KW-1185">Reference proteome</keyword>
<organism evidence="1 2">
    <name type="scientific">Microseira wollei NIES-4236</name>
    <dbReference type="NCBI Taxonomy" id="2530354"/>
    <lineage>
        <taxon>Bacteria</taxon>
        <taxon>Bacillati</taxon>
        <taxon>Cyanobacteriota</taxon>
        <taxon>Cyanophyceae</taxon>
        <taxon>Oscillatoriophycideae</taxon>
        <taxon>Aerosakkonematales</taxon>
        <taxon>Aerosakkonemataceae</taxon>
        <taxon>Microseira</taxon>
    </lineage>
</organism>
<protein>
    <recommendedName>
        <fullName evidence="3">N-acetyltransferase</fullName>
    </recommendedName>
</protein>
<gene>
    <name evidence="1" type="ORF">MiSe_05890</name>
</gene>
<evidence type="ECO:0000313" key="2">
    <source>
        <dbReference type="Proteomes" id="UP001050975"/>
    </source>
</evidence>
<dbReference type="EMBL" id="BLAY01000005">
    <property type="protein sequence ID" value="GET35843.1"/>
    <property type="molecule type" value="Genomic_DNA"/>
</dbReference>
<name>A0AAV3X111_9CYAN</name>
<dbReference type="Pfam" id="PF04339">
    <property type="entry name" value="FemAB_like"/>
    <property type="match status" value="1"/>
</dbReference>
<accession>A0AAV3X111</accession>
<evidence type="ECO:0000313" key="1">
    <source>
        <dbReference type="EMBL" id="GET35843.1"/>
    </source>
</evidence>
<dbReference type="SUPFAM" id="SSF55729">
    <property type="entry name" value="Acyl-CoA N-acyltransferases (Nat)"/>
    <property type="match status" value="1"/>
</dbReference>
<evidence type="ECO:0008006" key="3">
    <source>
        <dbReference type="Google" id="ProtNLM"/>
    </source>
</evidence>
<dbReference type="Gene3D" id="3.40.630.30">
    <property type="match status" value="1"/>
</dbReference>
<comment type="caution">
    <text evidence="1">The sequence shown here is derived from an EMBL/GenBank/DDBJ whole genome shotgun (WGS) entry which is preliminary data.</text>
</comment>
<dbReference type="AlphaFoldDB" id="A0AAV3X111"/>
<dbReference type="InterPro" id="IPR016181">
    <property type="entry name" value="Acyl_CoA_acyltransferase"/>
</dbReference>
<sequence>MVEQLLPRYSVSWINKIAEIPQTAWDALAMPLKTPFLEWEWLNNLETSGSATPKAGWLPNHLTVWRDRQLIAAAPLYVKGHSYGEFVFDHQWADLAYRLGVQYYPKLLGMTPFTPAEGYRFLIAPGEDEDQLTELMVGAIDHFCARHQISGCNFLYVDPEWRPIIERHGFTSWMHHSYVWQNSGFNTFDDYLQVFNANQRRNIKRERKAVETAGLRLVTLTGDEIPKSLFPTMYKFYSDHCDKFGWWGSKYLTKKFFEQLHHHYRHRVLFVAAYSEYDSHHPTGMSFCITKGDRLYGRYWGSTHEIDSLHFNACYYMPIEWAIANNIQIFDPGAGGQHKKRRGFPATANHSLHRFYNPRLSQILRSYISEVNEIERQEIDAINQDIPFSRREVQLNPDGEVTFSDADS</sequence>
<dbReference type="PANTHER" id="PTHR47017">
    <property type="entry name" value="ACYL-COA"/>
    <property type="match status" value="1"/>
</dbReference>
<dbReference type="RefSeq" id="WP_226574539.1">
    <property type="nucleotide sequence ID" value="NZ_BLAY01000005.1"/>
</dbReference>